<dbReference type="GO" id="GO:0005634">
    <property type="term" value="C:nucleus"/>
    <property type="evidence" value="ECO:0007669"/>
    <property type="project" value="UniProtKB-SubCell"/>
</dbReference>
<proteinExistence type="inferred from homology"/>
<feature type="region of interest" description="SAW" evidence="5">
    <location>
        <begin position="556"/>
        <end position="631"/>
    </location>
</feature>
<evidence type="ECO:0000313" key="8">
    <source>
        <dbReference type="Proteomes" id="UP001187192"/>
    </source>
</evidence>
<name>A0AA88CP12_FICCA</name>
<keyword evidence="3" id="KW-0804">Transcription</keyword>
<reference evidence="7" key="1">
    <citation type="submission" date="2023-07" db="EMBL/GenBank/DDBJ databases">
        <title>draft genome sequence of fig (Ficus carica).</title>
        <authorList>
            <person name="Takahashi T."/>
            <person name="Nishimura K."/>
        </authorList>
    </citation>
    <scope>NUCLEOTIDE SEQUENCE</scope>
</reference>
<comment type="similarity">
    <text evidence="5">Belongs to the GRAS family.</text>
</comment>
<dbReference type="AlphaFoldDB" id="A0AA88CP12"/>
<feature type="region of interest" description="VHIID" evidence="5">
    <location>
        <begin position="337"/>
        <end position="402"/>
    </location>
</feature>
<feature type="compositionally biased region" description="Polar residues" evidence="6">
    <location>
        <begin position="21"/>
        <end position="37"/>
    </location>
</feature>
<evidence type="ECO:0000256" key="6">
    <source>
        <dbReference type="SAM" id="MobiDB-lite"/>
    </source>
</evidence>
<dbReference type="PROSITE" id="PS50985">
    <property type="entry name" value="GRAS"/>
    <property type="match status" value="1"/>
</dbReference>
<evidence type="ECO:0000313" key="7">
    <source>
        <dbReference type="EMBL" id="GMN24131.1"/>
    </source>
</evidence>
<feature type="region of interest" description="Disordered" evidence="6">
    <location>
        <begin position="168"/>
        <end position="199"/>
    </location>
</feature>
<comment type="subcellular location">
    <subcellularLocation>
        <location evidence="1">Nucleus</location>
    </subcellularLocation>
</comment>
<evidence type="ECO:0000256" key="2">
    <source>
        <dbReference type="ARBA" id="ARBA00023015"/>
    </source>
</evidence>
<evidence type="ECO:0000256" key="3">
    <source>
        <dbReference type="ARBA" id="ARBA00023163"/>
    </source>
</evidence>
<sequence>MDTLFGGFSFPMNGFDFNPDSSTSPLVSNQELENGSRTNHDFAADPYNLQTSPQGSGEPFNATLKFIGELLMEEEDLERKASMLKDSLALQVAEKSFYDVLNTGISEPSSSSFQSNITSVSGSSPDTILVHDSSCEVQSVTNNFWGNTGEDAKETSFLGLPQVVDLDNFGQNSPSGQGSGRKKIHQRDSGGGGGDDDLEEGRRLKYLAICTDDDPEPIEEFDKVLLIDDDSDDDLSFLHKSAQNLQNQRSVQNQMTEVVDLWSLLTDCAQAVANYDKINANQLLRKIRQHSAPSGDSTQRLAHYFANGLEARLNDTKTPYLSHVNHELSSTDILKAYQLYITACPFFRMSFCFANSMIRKLAQNATRIHIIDFGILYGFQWPGLIQRLSQRPGGPPKLRITGIDLPQPGFRPEEKVEETKRRLANYCERFNVPSEYNVIAKKWETIRYEDLKIESGELVVVNCLHRMRHVYDETVMRSNPRDDVLKLIRRINPVFFIHGVVNGAYNAPFFVTRFREALFHFAGLFDMFDTTVPREDEYRMKFERAIYGRDIANVVACEGRERVDRPETYKQWQARNIKAGFTQIPLDQEICAAVKDTVHTSYHKDFLVEQRDQWMLQGWKGTHFYALSCWKPA</sequence>
<evidence type="ECO:0000256" key="1">
    <source>
        <dbReference type="ARBA" id="ARBA00004123"/>
    </source>
</evidence>
<dbReference type="Proteomes" id="UP001187192">
    <property type="component" value="Unassembled WGS sequence"/>
</dbReference>
<comment type="caution">
    <text evidence="7">The sequence shown here is derived from an EMBL/GenBank/DDBJ whole genome shotgun (WGS) entry which is preliminary data.</text>
</comment>
<feature type="short sequence motif" description="VHIID" evidence="5">
    <location>
        <begin position="368"/>
        <end position="372"/>
    </location>
</feature>
<comment type="caution">
    <text evidence="5">Lacks conserved residue(s) required for the propagation of feature annotation.</text>
</comment>
<keyword evidence="8" id="KW-1185">Reference proteome</keyword>
<keyword evidence="4" id="KW-0539">Nucleus</keyword>
<evidence type="ECO:0000256" key="5">
    <source>
        <dbReference type="PROSITE-ProRule" id="PRU01191"/>
    </source>
</evidence>
<evidence type="ECO:0000256" key="4">
    <source>
        <dbReference type="ARBA" id="ARBA00023242"/>
    </source>
</evidence>
<dbReference type="InterPro" id="IPR005202">
    <property type="entry name" value="TF_GRAS"/>
</dbReference>
<dbReference type="PANTHER" id="PTHR31636">
    <property type="entry name" value="OSJNBA0084A10.13 PROTEIN-RELATED"/>
    <property type="match status" value="1"/>
</dbReference>
<feature type="region of interest" description="Leucine repeat II (LRII)" evidence="5">
    <location>
        <begin position="418"/>
        <end position="450"/>
    </location>
</feature>
<organism evidence="7 8">
    <name type="scientific">Ficus carica</name>
    <name type="common">Common fig</name>
    <dbReference type="NCBI Taxonomy" id="3494"/>
    <lineage>
        <taxon>Eukaryota</taxon>
        <taxon>Viridiplantae</taxon>
        <taxon>Streptophyta</taxon>
        <taxon>Embryophyta</taxon>
        <taxon>Tracheophyta</taxon>
        <taxon>Spermatophyta</taxon>
        <taxon>Magnoliopsida</taxon>
        <taxon>eudicotyledons</taxon>
        <taxon>Gunneridae</taxon>
        <taxon>Pentapetalae</taxon>
        <taxon>rosids</taxon>
        <taxon>fabids</taxon>
        <taxon>Rosales</taxon>
        <taxon>Moraceae</taxon>
        <taxon>Ficeae</taxon>
        <taxon>Ficus</taxon>
    </lineage>
</organism>
<dbReference type="Pfam" id="PF03514">
    <property type="entry name" value="GRAS"/>
    <property type="match status" value="1"/>
</dbReference>
<feature type="region of interest" description="Disordered" evidence="6">
    <location>
        <begin position="21"/>
        <end position="40"/>
    </location>
</feature>
<gene>
    <name evidence="7" type="ORF">TIFTF001_000430</name>
</gene>
<dbReference type="EMBL" id="BTGU01000001">
    <property type="protein sequence ID" value="GMN24131.1"/>
    <property type="molecule type" value="Genomic_DNA"/>
</dbReference>
<keyword evidence="2" id="KW-0805">Transcription regulation</keyword>
<protein>
    <submittedName>
        <fullName evidence="7">Uncharacterized protein</fullName>
    </submittedName>
</protein>
<accession>A0AA88CP12</accession>